<evidence type="ECO:0008006" key="4">
    <source>
        <dbReference type="Google" id="ProtNLM"/>
    </source>
</evidence>
<dbReference type="Proteomes" id="UP000763802">
    <property type="component" value="Unassembled WGS sequence"/>
</dbReference>
<keyword evidence="1" id="KW-1133">Transmembrane helix</keyword>
<sequence length="145" mass="15077">MRFRGGAAIRSRAGFALEAAYKQDHTDPEMKAVVRIYLAVMLSMVLALTAQGLAQSRGVSMAQGQIEICTGTGPVMVYVDADGQPTQAPHYCPDFALTLLSALGVADITAPRGPAGMPVHGAKGYAQVPTAVVLRASARAPPALI</sequence>
<accession>A0ABS5WY54</accession>
<reference evidence="2 3" key="1">
    <citation type="submission" date="2021-05" db="EMBL/GenBank/DDBJ databases">
        <title>Draft genomes of marine bacteria isolated from model chitin particles.</title>
        <authorList>
            <person name="Datta M.S."/>
            <person name="Schwartzman J.A."/>
            <person name="Cordero O."/>
        </authorList>
    </citation>
    <scope>NUCLEOTIDE SEQUENCE [LARGE SCALE GENOMIC DNA]</scope>
    <source>
        <strain evidence="2 3">4E07</strain>
    </source>
</reference>
<dbReference type="RefSeq" id="WP_181824516.1">
    <property type="nucleotide sequence ID" value="NZ_JAHHDY010000018.1"/>
</dbReference>
<evidence type="ECO:0000256" key="1">
    <source>
        <dbReference type="SAM" id="Phobius"/>
    </source>
</evidence>
<evidence type="ECO:0000313" key="2">
    <source>
        <dbReference type="EMBL" id="MBT3142750.1"/>
    </source>
</evidence>
<keyword evidence="3" id="KW-1185">Reference proteome</keyword>
<keyword evidence="1" id="KW-0812">Transmembrane</keyword>
<dbReference type="EMBL" id="JAHHDY010000018">
    <property type="protein sequence ID" value="MBT3142750.1"/>
    <property type="molecule type" value="Genomic_DNA"/>
</dbReference>
<evidence type="ECO:0000313" key="3">
    <source>
        <dbReference type="Proteomes" id="UP000763802"/>
    </source>
</evidence>
<feature type="transmembrane region" description="Helical" evidence="1">
    <location>
        <begin position="36"/>
        <end position="54"/>
    </location>
</feature>
<comment type="caution">
    <text evidence="2">The sequence shown here is derived from an EMBL/GenBank/DDBJ whole genome shotgun (WGS) entry which is preliminary data.</text>
</comment>
<organism evidence="2 3">
    <name type="scientific">Falsiruegeria litorea</name>
    <dbReference type="NCBI Taxonomy" id="1280831"/>
    <lineage>
        <taxon>Bacteria</taxon>
        <taxon>Pseudomonadati</taxon>
        <taxon>Pseudomonadota</taxon>
        <taxon>Alphaproteobacteria</taxon>
        <taxon>Rhodobacterales</taxon>
        <taxon>Roseobacteraceae</taxon>
        <taxon>Falsiruegeria</taxon>
    </lineage>
</organism>
<gene>
    <name evidence="2" type="ORF">KL867_16895</name>
</gene>
<keyword evidence="1" id="KW-0472">Membrane</keyword>
<proteinExistence type="predicted"/>
<protein>
    <recommendedName>
        <fullName evidence="4">DUF2946 domain-containing protein</fullName>
    </recommendedName>
</protein>
<name>A0ABS5WY54_9RHOB</name>